<reference evidence="2" key="1">
    <citation type="journal article" date="2016" name="Genome Biol. Evol.">
        <title>Comparative 'omics' of the Fusarium fujikuroi species complex highlights differences in genetic potential and metabolite synthesis.</title>
        <authorList>
            <person name="Niehaus E.-M."/>
            <person name="Muensterkoetter M."/>
            <person name="Proctor R.H."/>
            <person name="Brown D.W."/>
            <person name="Sharon A."/>
            <person name="Idan Y."/>
            <person name="Oren-Young L."/>
            <person name="Sieber C.M."/>
            <person name="Novak O."/>
            <person name="Pencik A."/>
            <person name="Tarkowska D."/>
            <person name="Hromadova K."/>
            <person name="Freeman S."/>
            <person name="Maymon M."/>
            <person name="Elazar M."/>
            <person name="Youssef S.A."/>
            <person name="El-Shabrawy E.S.M."/>
            <person name="Shalaby A.B.A."/>
            <person name="Houterman P."/>
            <person name="Brock N.L."/>
            <person name="Burkhardt I."/>
            <person name="Tsavkelova E.A."/>
            <person name="Dickschat J.S."/>
            <person name="Galuszka P."/>
            <person name="Gueldener U."/>
            <person name="Tudzynski B."/>
        </authorList>
    </citation>
    <scope>NUCLEOTIDE SEQUENCE [LARGE SCALE GENOMIC DNA]</scope>
    <source>
        <strain evidence="2">ET1</strain>
    </source>
</reference>
<dbReference type="AlphaFoldDB" id="A0A1L7V6W1"/>
<organism evidence="1 2">
    <name type="scientific">Fusarium proliferatum (strain ET1)</name>
    <name type="common">Orchid endophyte fungus</name>
    <dbReference type="NCBI Taxonomy" id="1227346"/>
    <lineage>
        <taxon>Eukaryota</taxon>
        <taxon>Fungi</taxon>
        <taxon>Dikarya</taxon>
        <taxon>Ascomycota</taxon>
        <taxon>Pezizomycotina</taxon>
        <taxon>Sordariomycetes</taxon>
        <taxon>Hypocreomycetidae</taxon>
        <taxon>Hypocreales</taxon>
        <taxon>Nectriaceae</taxon>
        <taxon>Fusarium</taxon>
        <taxon>Fusarium fujikuroi species complex</taxon>
    </lineage>
</organism>
<evidence type="ECO:0000313" key="1">
    <source>
        <dbReference type="EMBL" id="CZR36547.1"/>
    </source>
</evidence>
<keyword evidence="2" id="KW-1185">Reference proteome</keyword>
<sequence length="124" mass="14496">MSMWIVRLPRLCSQVPRLRKRALKDKAPFVPDEVSECVMAVLVGDGWCATALPVTGEMTSSRHQNTTTRLHHRQRINTKECENPILTAQIYSRVMFRCGLFERKICEIWRFWGVARTHHLHPRV</sequence>
<gene>
    <name evidence="1" type="ORF">FPRO_03193</name>
</gene>
<dbReference type="EMBL" id="FJOF01000002">
    <property type="protein sequence ID" value="CZR36547.1"/>
    <property type="molecule type" value="Genomic_DNA"/>
</dbReference>
<accession>A0A1L7V6W1</accession>
<dbReference type="VEuPathDB" id="FungiDB:FPRO_03193"/>
<name>A0A1L7V6W1_FUSPR</name>
<comment type="caution">
    <text evidence="1">The sequence shown here is derived from an EMBL/GenBank/DDBJ whole genome shotgun (WGS) entry which is preliminary data.</text>
</comment>
<proteinExistence type="predicted"/>
<dbReference type="GeneID" id="42048078"/>
<dbReference type="RefSeq" id="XP_031077140.1">
    <property type="nucleotide sequence ID" value="XM_031226622.1"/>
</dbReference>
<dbReference type="Proteomes" id="UP000183971">
    <property type="component" value="Unassembled WGS sequence"/>
</dbReference>
<protein>
    <submittedName>
        <fullName evidence="1">Uncharacterized protein</fullName>
    </submittedName>
</protein>
<evidence type="ECO:0000313" key="2">
    <source>
        <dbReference type="Proteomes" id="UP000183971"/>
    </source>
</evidence>